<accession>A0A8X8H2H2</accession>
<feature type="region of interest" description="Disordered" evidence="1">
    <location>
        <begin position="229"/>
        <end position="261"/>
    </location>
</feature>
<reference evidence="2" key="1">
    <citation type="submission" date="2020-05" db="EMBL/GenBank/DDBJ databases">
        <title>Fertoebacter nigrum gen. nov., sp. nov., a new member of the family Rhodobacteraceae.</title>
        <authorList>
            <person name="Szuroczki S."/>
            <person name="Abbaszade G."/>
            <person name="Buni D."/>
            <person name="Schumann P."/>
            <person name="Toth E."/>
        </authorList>
    </citation>
    <scope>NUCLEOTIDE SEQUENCE</scope>
    <source>
        <strain evidence="2">RG-N-1a</strain>
    </source>
</reference>
<dbReference type="AlphaFoldDB" id="A0A8X8H2H2"/>
<keyword evidence="3" id="KW-1185">Reference proteome</keyword>
<gene>
    <name evidence="2" type="ORF">GEU84_016810</name>
</gene>
<dbReference type="EMBL" id="WHUT02000011">
    <property type="protein sequence ID" value="NUB46061.1"/>
    <property type="molecule type" value="Genomic_DNA"/>
</dbReference>
<evidence type="ECO:0000313" key="3">
    <source>
        <dbReference type="Proteomes" id="UP000484076"/>
    </source>
</evidence>
<sequence>MRAPFVILAALGLAACQPAVPDSGVGFQDYSTYIRERDAQLAGMAPRASSPAALPPAGSVVPGNPVFSTERLDAAITAAEGGAVAGSPPPLAVQPAAVAPVAVQPVAPQSGVRPRGDAPAGIRQESGEVAGASNGISDENDFNAVAARETIESDRARIEQNRAQYQVVQPTAVPQRQGGEAPNIVQFALSTSHAPGTPTYRRSSLRMTNPGAACARYASPDLAQEAFLANGGPERDRKGLDPDGDGYACGWDPRPFRTALN</sequence>
<dbReference type="RefSeq" id="WP_152828233.1">
    <property type="nucleotide sequence ID" value="NZ_WHUT02000011.1"/>
</dbReference>
<evidence type="ECO:0000256" key="1">
    <source>
        <dbReference type="SAM" id="MobiDB-lite"/>
    </source>
</evidence>
<evidence type="ECO:0008006" key="4">
    <source>
        <dbReference type="Google" id="ProtNLM"/>
    </source>
</evidence>
<dbReference type="PROSITE" id="PS51257">
    <property type="entry name" value="PROKAR_LIPOPROTEIN"/>
    <property type="match status" value="1"/>
</dbReference>
<evidence type="ECO:0000313" key="2">
    <source>
        <dbReference type="EMBL" id="NUB46061.1"/>
    </source>
</evidence>
<organism evidence="2 3">
    <name type="scientific">Fertoeibacter niger</name>
    <dbReference type="NCBI Taxonomy" id="2656921"/>
    <lineage>
        <taxon>Bacteria</taxon>
        <taxon>Pseudomonadati</taxon>
        <taxon>Pseudomonadota</taxon>
        <taxon>Alphaproteobacteria</taxon>
        <taxon>Rhodobacterales</taxon>
        <taxon>Paracoccaceae</taxon>
        <taxon>Fertoeibacter</taxon>
    </lineage>
</organism>
<proteinExistence type="predicted"/>
<name>A0A8X8H2H2_9RHOB</name>
<protein>
    <recommendedName>
        <fullName evidence="4">Excalibur calcium-binding domain-containing protein</fullName>
    </recommendedName>
</protein>
<dbReference type="Proteomes" id="UP000484076">
    <property type="component" value="Unassembled WGS sequence"/>
</dbReference>
<comment type="caution">
    <text evidence="2">The sequence shown here is derived from an EMBL/GenBank/DDBJ whole genome shotgun (WGS) entry which is preliminary data.</text>
</comment>